<proteinExistence type="inferred from homology"/>
<dbReference type="GO" id="GO:0005737">
    <property type="term" value="C:cytoplasm"/>
    <property type="evidence" value="ECO:0007669"/>
    <property type="project" value="TreeGrafter"/>
</dbReference>
<dbReference type="PANTHER" id="PTHR15574:SF42">
    <property type="entry name" value="DDB1- AND CUL4-ASSOCIATED FACTOR 8-LIKE PROTEIN 2"/>
    <property type="match status" value="1"/>
</dbReference>
<dbReference type="GO" id="GO:0080008">
    <property type="term" value="C:Cul4-RING E3 ubiquitin ligase complex"/>
    <property type="evidence" value="ECO:0007669"/>
    <property type="project" value="TreeGrafter"/>
</dbReference>
<evidence type="ECO:0000256" key="1">
    <source>
        <dbReference type="ARBA" id="ARBA00022574"/>
    </source>
</evidence>
<evidence type="ECO:0000256" key="2">
    <source>
        <dbReference type="ARBA" id="ARBA00022737"/>
    </source>
</evidence>
<dbReference type="SUPFAM" id="SSF50978">
    <property type="entry name" value="WD40 repeat-like"/>
    <property type="match status" value="1"/>
</dbReference>
<feature type="region of interest" description="Disordered" evidence="5">
    <location>
        <begin position="1"/>
        <end position="59"/>
    </location>
</feature>
<reference evidence="6 7" key="1">
    <citation type="submission" date="2019-06" db="EMBL/GenBank/DDBJ databases">
        <title>Discovery of a novel chromosome fission-fusion reversal in muntjac.</title>
        <authorList>
            <person name="Mudd A.B."/>
            <person name="Bredeson J.V."/>
            <person name="Baum R."/>
            <person name="Hockemeyer D."/>
            <person name="Rokhsar D.S."/>
        </authorList>
    </citation>
    <scope>NUCLEOTIDE SEQUENCE [LARGE SCALE GENOMIC DNA]</scope>
    <source>
        <strain evidence="6">UCam_UCB_Mr</strain>
        <tissue evidence="6">Fibroblast cell line</tissue>
    </source>
</reference>
<dbReference type="SMART" id="SM00320">
    <property type="entry name" value="WD40"/>
    <property type="match status" value="7"/>
</dbReference>
<feature type="compositionally biased region" description="Low complexity" evidence="5">
    <location>
        <begin position="563"/>
        <end position="574"/>
    </location>
</feature>
<feature type="region of interest" description="Disordered" evidence="5">
    <location>
        <begin position="554"/>
        <end position="586"/>
    </location>
</feature>
<dbReference type="Proteomes" id="UP000326062">
    <property type="component" value="Chromosome X"/>
</dbReference>
<dbReference type="InterPro" id="IPR015943">
    <property type="entry name" value="WD40/YVTN_repeat-like_dom_sf"/>
</dbReference>
<dbReference type="PROSITE" id="PS50294">
    <property type="entry name" value="WD_REPEATS_REGION"/>
    <property type="match status" value="1"/>
</dbReference>
<feature type="compositionally biased region" description="Acidic residues" evidence="5">
    <location>
        <begin position="575"/>
        <end position="586"/>
    </location>
</feature>
<comment type="caution">
    <text evidence="6">The sequence shown here is derived from an EMBL/GenBank/DDBJ whole genome shotgun (WGS) entry which is preliminary data.</text>
</comment>
<evidence type="ECO:0000256" key="4">
    <source>
        <dbReference type="PROSITE-ProRule" id="PRU00221"/>
    </source>
</evidence>
<dbReference type="PANTHER" id="PTHR15574">
    <property type="entry name" value="WD REPEAT DOMAIN-CONTAINING FAMILY"/>
    <property type="match status" value="1"/>
</dbReference>
<dbReference type="InterPro" id="IPR045151">
    <property type="entry name" value="DCAF8"/>
</dbReference>
<dbReference type="Pfam" id="PF00400">
    <property type="entry name" value="WD40"/>
    <property type="match status" value="3"/>
</dbReference>
<dbReference type="EMBL" id="VCEB01000011">
    <property type="protein sequence ID" value="KAB0372290.1"/>
    <property type="molecule type" value="Genomic_DNA"/>
</dbReference>
<keyword evidence="7" id="KW-1185">Reference proteome</keyword>
<name>A0A5N3XEA7_MUNRE</name>
<evidence type="ECO:0000256" key="3">
    <source>
        <dbReference type="ARBA" id="ARBA00060821"/>
    </source>
</evidence>
<feature type="repeat" description="WD" evidence="4">
    <location>
        <begin position="182"/>
        <end position="214"/>
    </location>
</feature>
<evidence type="ECO:0000256" key="5">
    <source>
        <dbReference type="SAM" id="MobiDB-lite"/>
    </source>
</evidence>
<dbReference type="PROSITE" id="PS50082">
    <property type="entry name" value="WD_REPEATS_2"/>
    <property type="match status" value="1"/>
</dbReference>
<evidence type="ECO:0000313" key="6">
    <source>
        <dbReference type="EMBL" id="KAB0372290.1"/>
    </source>
</evidence>
<dbReference type="InterPro" id="IPR001680">
    <property type="entry name" value="WD40_rpt"/>
</dbReference>
<keyword evidence="1 4" id="KW-0853">WD repeat</keyword>
<feature type="compositionally biased region" description="Polar residues" evidence="5">
    <location>
        <begin position="48"/>
        <end position="59"/>
    </location>
</feature>
<dbReference type="InterPro" id="IPR036322">
    <property type="entry name" value="WD40_repeat_dom_sf"/>
</dbReference>
<comment type="similarity">
    <text evidence="3">Belongs to the WD repeat DCAF8 family.</text>
</comment>
<sequence>MSDYVSIKDSQAEIERNSEERSGVEAGGTDVEVTRNGGGAGDGGSPGQPSRANQSADTARTNKNIDLESMGDAGHFLTGDRNQFQYQLEEPGEEGEVEAALAQEKWPQVQCREAHQAQAQCLYAEDRALEEWVASETSALPNPRWKVLNALRERQLGSSARFVYEACGARVFVQRFHLQYQLAGHNGCVNTVHFNQRGTRLATSSDDLKVILWDWVHQQPVQEFESGHRNNVFQAKFLPHCGDTILAMCGRDGQIRIAELSALPHREITRCVAQHRGASHKLGLDPDSPFKFLTSGEDAVVFAIDLRQGRPASKVVVTREKKKRVGLFSIYVNPANNYHFAVGGRDQFVRIYDQRKINKSDNNGVLKKFCPHHLLNCDAKAYITCLAYSHNGTELLVSYNDEDIYLFNSSHGDGAQYVKRYKGHRNNATVKGVNFYGPRSEFVMSGSDCGHIFFWEKSSCQIVQYMEGDKGGTINCLEPHPYLPVMATSGLDHDAKIWVPTAKVITDLAGLKNVIKRNKQERDKDRLNHANLFGSDVLWFFMSQLTQRRQNPHWGATGIEMGETNSDESSSTSDVSEEEENQEGAQ</sequence>
<keyword evidence="2" id="KW-0677">Repeat</keyword>
<dbReference type="Gene3D" id="2.130.10.10">
    <property type="entry name" value="YVTN repeat-like/Quinoprotein amine dehydrogenase"/>
    <property type="match status" value="1"/>
</dbReference>
<gene>
    <name evidence="6" type="ORF">FD755_016082</name>
</gene>
<feature type="compositionally biased region" description="Gly residues" evidence="5">
    <location>
        <begin position="36"/>
        <end position="46"/>
    </location>
</feature>
<dbReference type="AlphaFoldDB" id="A0A5N3XEA7"/>
<protein>
    <submittedName>
        <fullName evidence="6">Uncharacterized protein</fullName>
    </submittedName>
</protein>
<evidence type="ECO:0000313" key="7">
    <source>
        <dbReference type="Proteomes" id="UP000326062"/>
    </source>
</evidence>
<organism evidence="6 7">
    <name type="scientific">Muntiacus reevesi</name>
    <name type="common">Reeves' muntjac</name>
    <name type="synonym">Cervus reevesi</name>
    <dbReference type="NCBI Taxonomy" id="9886"/>
    <lineage>
        <taxon>Eukaryota</taxon>
        <taxon>Metazoa</taxon>
        <taxon>Chordata</taxon>
        <taxon>Craniata</taxon>
        <taxon>Vertebrata</taxon>
        <taxon>Euteleostomi</taxon>
        <taxon>Mammalia</taxon>
        <taxon>Eutheria</taxon>
        <taxon>Laurasiatheria</taxon>
        <taxon>Artiodactyla</taxon>
        <taxon>Ruminantia</taxon>
        <taxon>Pecora</taxon>
        <taxon>Cervidae</taxon>
        <taxon>Muntiacinae</taxon>
        <taxon>Muntiacus</taxon>
    </lineage>
</organism>
<accession>A0A5N3XEA7</accession>
<dbReference type="FunFam" id="2.130.10.10:FF:000144">
    <property type="entry name" value="DDB1- and CUL4-associated factor 8"/>
    <property type="match status" value="1"/>
</dbReference>
<feature type="compositionally biased region" description="Basic and acidic residues" evidence="5">
    <location>
        <begin position="10"/>
        <end position="23"/>
    </location>
</feature>